<evidence type="ECO:0000313" key="3">
    <source>
        <dbReference type="Proteomes" id="UP000001950"/>
    </source>
</evidence>
<dbReference type="RefSeq" id="XP_952414.1">
    <property type="nucleotide sequence ID" value="XM_947321.1"/>
</dbReference>
<dbReference type="OrthoDB" id="10406252at2759"/>
<dbReference type="GeneID" id="3862319"/>
<dbReference type="AlphaFoldDB" id="Q4UE07"/>
<evidence type="ECO:0000256" key="1">
    <source>
        <dbReference type="SAM" id="MobiDB-lite"/>
    </source>
</evidence>
<feature type="region of interest" description="Disordered" evidence="1">
    <location>
        <begin position="230"/>
        <end position="258"/>
    </location>
</feature>
<feature type="compositionally biased region" description="Basic and acidic residues" evidence="1">
    <location>
        <begin position="246"/>
        <end position="258"/>
    </location>
</feature>
<gene>
    <name evidence="2" type="ORF">TA12440</name>
</gene>
<dbReference type="VEuPathDB" id="PiroplasmaDB:TA12440"/>
<evidence type="ECO:0000313" key="2">
    <source>
        <dbReference type="EMBL" id="CAI74682.1"/>
    </source>
</evidence>
<dbReference type="STRING" id="5874.Q4UE07"/>
<reference evidence="2 3" key="1">
    <citation type="journal article" date="2005" name="Science">
        <title>Genome of the host-cell transforming parasite Theileria annulata compared with T. parva.</title>
        <authorList>
            <person name="Pain A."/>
            <person name="Renauld H."/>
            <person name="Berriman M."/>
            <person name="Murphy L."/>
            <person name="Yeats C.A."/>
            <person name="Weir W."/>
            <person name="Kerhornou A."/>
            <person name="Aslett M."/>
            <person name="Bishop R."/>
            <person name="Bouchier C."/>
            <person name="Cochet M."/>
            <person name="Coulson R.M.R."/>
            <person name="Cronin A."/>
            <person name="de Villiers E.P."/>
            <person name="Fraser A."/>
            <person name="Fosker N."/>
            <person name="Gardner M."/>
            <person name="Goble A."/>
            <person name="Griffiths-Jones S."/>
            <person name="Harris D.E."/>
            <person name="Katzer F."/>
            <person name="Larke N."/>
            <person name="Lord A."/>
            <person name="Maser P."/>
            <person name="McKellar S."/>
            <person name="Mooney P."/>
            <person name="Morton F."/>
            <person name="Nene V."/>
            <person name="O'Neil S."/>
            <person name="Price C."/>
            <person name="Quail M.A."/>
            <person name="Rabbinowitsch E."/>
            <person name="Rawlings N.D."/>
            <person name="Rutter S."/>
            <person name="Saunders D."/>
            <person name="Seeger K."/>
            <person name="Shah T."/>
            <person name="Squares R."/>
            <person name="Squares S."/>
            <person name="Tivey A."/>
            <person name="Walker A.R."/>
            <person name="Woodward J."/>
            <person name="Dobbelaere D.A.E."/>
            <person name="Langsley G."/>
            <person name="Rajandream M.A."/>
            <person name="McKeever D."/>
            <person name="Shiels B."/>
            <person name="Tait A."/>
            <person name="Barrell B.G."/>
            <person name="Hall N."/>
        </authorList>
    </citation>
    <scope>NUCLEOTIDE SEQUENCE [LARGE SCALE GENOMIC DNA]</scope>
    <source>
        <strain evidence="3">Ankara</strain>
    </source>
</reference>
<dbReference type="Proteomes" id="UP000001950">
    <property type="component" value="Chromosome 2"/>
</dbReference>
<sequence>MTGICLPEPYNPNTQVIGQGNTAPNFAEKSKQLTYESLKKSPPKYASEYNVLHEPISTIRLSNSVSDTHRLGRNVYQPPVQRRTEEKSNPNHLKNNLSYSTKYDQLPVAGVKIPVSGMKRVGIPNKLSGVSNRNRGANYESLTSRNFNDSFTTNCEYLERMSSIDSKDFVPFETNDPDFLRNLMYYEKLKMGLLDSSDKDQTQVKSNYETRNKLNDVNNRKQNYNENLLQMTKPQNKSSQIPKSSFSRDTKNKSEECRTDSKYYELSKGELCNGIASIGLALSKVFRLTGSGVLFLCSSLTDNLEELITSHKQKDNKSEDSSYINDIRNAMASMYDKGKAYNLNSEIHHNESGGQNHYKCQYPCSSHDHMNKDLRHVPYLRDTFNPKYGVMRDHYNQNYNLRESQGKMQHYQENYGINKGLDTRHTVCHTDYDYDKYDRPINNDYNNPIILNNIRIDYDSDLDDFDNKNNFIDLNSNIFSNFSNGNIGVGNLDYKYENKPDVRGQYDLKTSIPVSNQRNPVSNFKFTNSPMINMTAPNDRIGPGANRIASDMINSFDFHKTVDQVQMKKTKAPQEHFAVPSVVGYGSNNAMPPQTSPEHNQNDLSLLNTPNSTNSQNGNIIIRATRRPSEVTDTSSSSSTSNANTSSVNTTSDTSYNSIDNTTSSTSSSNITSNTSSSNITSNTSSSNITSNTSSSNITSNTSSSNITSNTSSSNTDSSKNDNVNNYTTPVYKKYNNEEERINEIKKMEVKHGLNIILQEQQKKIEAETFSDTEVEPNEIELKKKAKKKMFIFSRK</sequence>
<feature type="compositionally biased region" description="Low complexity" evidence="1">
    <location>
        <begin position="631"/>
        <end position="718"/>
    </location>
</feature>
<feature type="compositionally biased region" description="Polar residues" evidence="1">
    <location>
        <begin position="230"/>
        <end position="245"/>
    </location>
</feature>
<name>Q4UE07_THEAN</name>
<accession>Q4UE07</accession>
<dbReference type="OMA" id="NCEYLER"/>
<keyword evidence="3" id="KW-1185">Reference proteome</keyword>
<dbReference type="KEGG" id="tan:TA12440"/>
<feature type="region of interest" description="Disordered" evidence="1">
    <location>
        <begin position="582"/>
        <end position="729"/>
    </location>
</feature>
<dbReference type="eggNOG" id="ENOG502TN57">
    <property type="taxonomic scope" value="Eukaryota"/>
</dbReference>
<proteinExistence type="predicted"/>
<dbReference type="EMBL" id="CR940348">
    <property type="protein sequence ID" value="CAI74682.1"/>
    <property type="molecule type" value="Genomic_DNA"/>
</dbReference>
<feature type="compositionally biased region" description="Polar residues" evidence="1">
    <location>
        <begin position="586"/>
        <end position="619"/>
    </location>
</feature>
<organism evidence="2 3">
    <name type="scientific">Theileria annulata</name>
    <dbReference type="NCBI Taxonomy" id="5874"/>
    <lineage>
        <taxon>Eukaryota</taxon>
        <taxon>Sar</taxon>
        <taxon>Alveolata</taxon>
        <taxon>Apicomplexa</taxon>
        <taxon>Aconoidasida</taxon>
        <taxon>Piroplasmida</taxon>
        <taxon>Theileriidae</taxon>
        <taxon>Theileria</taxon>
    </lineage>
</organism>
<protein>
    <submittedName>
        <fullName evidence="2">Uncharacterized protein</fullName>
    </submittedName>
</protein>
<dbReference type="InParanoid" id="Q4UE07"/>